<evidence type="ECO:0000313" key="4">
    <source>
        <dbReference type="EMBL" id="STP18428.1"/>
    </source>
</evidence>
<dbReference type="Proteomes" id="UP000254429">
    <property type="component" value="Unassembled WGS sequence"/>
</dbReference>
<protein>
    <submittedName>
        <fullName evidence="2">Uncharacterized protein</fullName>
    </submittedName>
</protein>
<organism evidence="2 7">
    <name type="scientific">Escherichia coli</name>
    <dbReference type="NCBI Taxonomy" id="562"/>
    <lineage>
        <taxon>Bacteria</taxon>
        <taxon>Pseudomonadati</taxon>
        <taxon>Pseudomonadota</taxon>
        <taxon>Gammaproteobacteria</taxon>
        <taxon>Enterobacterales</taxon>
        <taxon>Enterobacteriaceae</taxon>
        <taxon>Escherichia</taxon>
    </lineage>
</organism>
<dbReference type="EMBL" id="JABFNF010000005">
    <property type="protein sequence ID" value="MBA1886237.1"/>
    <property type="molecule type" value="Genomic_DNA"/>
</dbReference>
<dbReference type="Proteomes" id="UP000523197">
    <property type="component" value="Unassembled WGS sequence"/>
</dbReference>
<dbReference type="EMBL" id="UGFG01000001">
    <property type="protein sequence ID" value="STM37629.1"/>
    <property type="molecule type" value="Genomic_DNA"/>
</dbReference>
<evidence type="ECO:0000313" key="5">
    <source>
        <dbReference type="Proteomes" id="UP000254181"/>
    </source>
</evidence>
<feature type="region of interest" description="Disordered" evidence="1">
    <location>
        <begin position="1"/>
        <end position="21"/>
    </location>
</feature>
<evidence type="ECO:0000313" key="6">
    <source>
        <dbReference type="Proteomes" id="UP000254429"/>
    </source>
</evidence>
<name>A0A0L6Y043_ECOLX</name>
<proteinExistence type="predicted"/>
<accession>A0A0L6Y043</accession>
<dbReference type="Proteomes" id="UP000254181">
    <property type="component" value="Unassembled WGS sequence"/>
</dbReference>
<gene>
    <name evidence="2" type="ORF">HLX92_08640</name>
    <name evidence="3" type="ORF">NCTC8500_01375</name>
    <name evidence="4" type="ORF">NCTC9075_01889</name>
</gene>
<sequence length="189" mass="21820">MPFVLEDQSKEGRLSSASKPDSYEKVPLISNVAAGGITGFLTLLVSSWDGRFPYIGSDLNTIKPFLLLMLPSCAMFLAHWIKSIGFKWSLGSVNRQLLSINKKKEKELRRDIEKYKNVISNEKIEDFKSQLEQVLQDRHDIISNNYAQKLRERNYTQEKYHEHKQTAANDNIELQSILENQKFNQKGID</sequence>
<evidence type="ECO:0000256" key="1">
    <source>
        <dbReference type="SAM" id="MobiDB-lite"/>
    </source>
</evidence>
<evidence type="ECO:0000313" key="2">
    <source>
        <dbReference type="EMBL" id="MBA1886237.1"/>
    </source>
</evidence>
<evidence type="ECO:0000313" key="7">
    <source>
        <dbReference type="Proteomes" id="UP000523197"/>
    </source>
</evidence>
<dbReference type="AlphaFoldDB" id="A0A0L6Y043"/>
<evidence type="ECO:0000313" key="3">
    <source>
        <dbReference type="EMBL" id="STM37629.1"/>
    </source>
</evidence>
<reference evidence="2 7" key="2">
    <citation type="submission" date="2020-05" db="EMBL/GenBank/DDBJ databases">
        <title>Epidemiological investigations into extended-spectrum beta-lactam resistant Escherichia coli ST457 carried by Australian Silver gulls identified clonal lineages that cause ExPEC disease.</title>
        <authorList>
            <person name="Nesporova K."/>
            <person name="Wyrsch E.R."/>
            <person name="Valcek A."/>
            <person name="Bitar I."/>
            <person name="Chaw K."/>
            <person name="Harris P."/>
            <person name="Hrabak J."/>
            <person name="Djordjevic S.P."/>
            <person name="Dolejska M."/>
        </authorList>
    </citation>
    <scope>NUCLEOTIDE SEQUENCE [LARGE SCALE GENOMIC DNA]</scope>
    <source>
        <strain evidence="2 7">CE1966</strain>
    </source>
</reference>
<dbReference type="EMBL" id="UGEM01000004">
    <property type="protein sequence ID" value="STP18428.1"/>
    <property type="molecule type" value="Genomic_DNA"/>
</dbReference>
<reference evidence="5 6" key="1">
    <citation type="submission" date="2018-06" db="EMBL/GenBank/DDBJ databases">
        <authorList>
            <consortium name="Pathogen Informatics"/>
            <person name="Doyle S."/>
        </authorList>
    </citation>
    <scope>NUCLEOTIDE SEQUENCE [LARGE SCALE GENOMIC DNA]</scope>
    <source>
        <strain evidence="3 6">NCTC8500</strain>
        <strain evidence="4 5">NCTC9075</strain>
    </source>
</reference>